<dbReference type="PRINTS" id="PR00032">
    <property type="entry name" value="HTHARAC"/>
</dbReference>
<evidence type="ECO:0000256" key="3">
    <source>
        <dbReference type="ARBA" id="ARBA00023163"/>
    </source>
</evidence>
<dbReference type="Gene3D" id="3.40.50.2300">
    <property type="match status" value="2"/>
</dbReference>
<dbReference type="RefSeq" id="WP_105335721.1">
    <property type="nucleotide sequence ID" value="NZ_PUHZ01000013.1"/>
</dbReference>
<keyword evidence="2" id="KW-0238">DNA-binding</keyword>
<dbReference type="AlphaFoldDB" id="A0A2S8GMM6"/>
<accession>A0A2S8GMM6</accession>
<dbReference type="SMART" id="SM00342">
    <property type="entry name" value="HTH_ARAC"/>
    <property type="match status" value="1"/>
</dbReference>
<dbReference type="InterPro" id="IPR028082">
    <property type="entry name" value="Peripla_BP_I"/>
</dbReference>
<dbReference type="PROSITE" id="PS01124">
    <property type="entry name" value="HTH_ARAC_FAMILY_2"/>
    <property type="match status" value="1"/>
</dbReference>
<dbReference type="Pfam" id="PF13377">
    <property type="entry name" value="Peripla_BP_3"/>
    <property type="match status" value="1"/>
</dbReference>
<evidence type="ECO:0000313" key="5">
    <source>
        <dbReference type="EMBL" id="PQO45696.1"/>
    </source>
</evidence>
<dbReference type="GO" id="GO:0003700">
    <property type="term" value="F:DNA-binding transcription factor activity"/>
    <property type="evidence" value="ECO:0007669"/>
    <property type="project" value="InterPro"/>
</dbReference>
<dbReference type="Gene3D" id="1.10.10.60">
    <property type="entry name" value="Homeodomain-like"/>
    <property type="match status" value="1"/>
</dbReference>
<dbReference type="PANTHER" id="PTHR30146">
    <property type="entry name" value="LACI-RELATED TRANSCRIPTIONAL REPRESSOR"/>
    <property type="match status" value="1"/>
</dbReference>
<dbReference type="PROSITE" id="PS00041">
    <property type="entry name" value="HTH_ARAC_FAMILY_1"/>
    <property type="match status" value="1"/>
</dbReference>
<organism evidence="5 6">
    <name type="scientific">Blastopirellula marina</name>
    <dbReference type="NCBI Taxonomy" id="124"/>
    <lineage>
        <taxon>Bacteria</taxon>
        <taxon>Pseudomonadati</taxon>
        <taxon>Planctomycetota</taxon>
        <taxon>Planctomycetia</taxon>
        <taxon>Pirellulales</taxon>
        <taxon>Pirellulaceae</taxon>
        <taxon>Blastopirellula</taxon>
    </lineage>
</organism>
<name>A0A2S8GMM6_9BACT</name>
<evidence type="ECO:0000313" key="6">
    <source>
        <dbReference type="Proteomes" id="UP000237819"/>
    </source>
</evidence>
<comment type="caution">
    <text evidence="5">The sequence shown here is derived from an EMBL/GenBank/DDBJ whole genome shotgun (WGS) entry which is preliminary data.</text>
</comment>
<dbReference type="PANTHER" id="PTHR30146:SF24">
    <property type="entry name" value="XYLOSE OPERON REGULATORY PROTEIN"/>
    <property type="match status" value="1"/>
</dbReference>
<dbReference type="InterPro" id="IPR020449">
    <property type="entry name" value="Tscrpt_reg_AraC-type_HTH"/>
</dbReference>
<dbReference type="InterPro" id="IPR054031">
    <property type="entry name" value="XylR_PBP1"/>
</dbReference>
<dbReference type="InterPro" id="IPR018062">
    <property type="entry name" value="HTH_AraC-typ_CS"/>
</dbReference>
<dbReference type="SUPFAM" id="SSF46689">
    <property type="entry name" value="Homeodomain-like"/>
    <property type="match status" value="2"/>
</dbReference>
<dbReference type="Proteomes" id="UP000237819">
    <property type="component" value="Unassembled WGS sequence"/>
</dbReference>
<gene>
    <name evidence="5" type="ORF">C5Y93_12255</name>
</gene>
<dbReference type="InterPro" id="IPR009057">
    <property type="entry name" value="Homeodomain-like_sf"/>
</dbReference>
<dbReference type="Pfam" id="PF12833">
    <property type="entry name" value="HTH_18"/>
    <property type="match status" value="1"/>
</dbReference>
<dbReference type="Pfam" id="PF22177">
    <property type="entry name" value="PBP1_XylR"/>
    <property type="match status" value="1"/>
</dbReference>
<dbReference type="EMBL" id="PUHZ01000013">
    <property type="protein sequence ID" value="PQO45696.1"/>
    <property type="molecule type" value="Genomic_DNA"/>
</dbReference>
<evidence type="ECO:0000256" key="2">
    <source>
        <dbReference type="ARBA" id="ARBA00023125"/>
    </source>
</evidence>
<sequence>MIESDSHRRGEKLQIRQVAVMVETETSWGRRVIRGIASYADKHTLWHLLIDPRDHEQRSSLPDGWKGHGIIARISTRLQADQIVEKRLPAVNVDDVYGDLPSVGRVITNEGARAELAIEHLLARGFSNFAYFAPPSQRYSNRRWEEFEKAVAQRGFECQTYRPGYRAGRKIKWSEQQRRVNRWLTSLPRPIAVLAVDAYHARQLAEVCHFSSIRVPDEIAILAGDSDELLCEVSTPPLSSISLACERIGYEAAAMIHRMMEGQPPSTKPMTISPHGVVSRQSTDVLAIDDPMIVRALRFIQKHTQRGISVQDVLREVPISRRSLEMQFRSYLGRSPAEEIRRVQLERGRELLGNREMSITEVAMACGFSNATRFGIAFRKSFGTTPRNFRKRLLAD</sequence>
<dbReference type="GO" id="GO:0000976">
    <property type="term" value="F:transcription cis-regulatory region binding"/>
    <property type="evidence" value="ECO:0007669"/>
    <property type="project" value="TreeGrafter"/>
</dbReference>
<evidence type="ECO:0000259" key="4">
    <source>
        <dbReference type="PROSITE" id="PS01124"/>
    </source>
</evidence>
<dbReference type="OrthoDB" id="9795616at2"/>
<feature type="domain" description="HTH araC/xylS-type" evidence="4">
    <location>
        <begin position="294"/>
        <end position="392"/>
    </location>
</feature>
<keyword evidence="3" id="KW-0804">Transcription</keyword>
<keyword evidence="1" id="KW-0805">Transcription regulation</keyword>
<proteinExistence type="predicted"/>
<dbReference type="InterPro" id="IPR018060">
    <property type="entry name" value="HTH_AraC"/>
</dbReference>
<evidence type="ECO:0000256" key="1">
    <source>
        <dbReference type="ARBA" id="ARBA00023015"/>
    </source>
</evidence>
<dbReference type="CDD" id="cd01543">
    <property type="entry name" value="PBP1_XylR"/>
    <property type="match status" value="1"/>
</dbReference>
<protein>
    <submittedName>
        <fullName evidence="5">AraC family transcriptional regulator</fullName>
    </submittedName>
</protein>
<dbReference type="InterPro" id="IPR046335">
    <property type="entry name" value="LacI/GalR-like_sensor"/>
</dbReference>
<dbReference type="SUPFAM" id="SSF53822">
    <property type="entry name" value="Periplasmic binding protein-like I"/>
    <property type="match status" value="1"/>
</dbReference>
<reference evidence="5 6" key="1">
    <citation type="submission" date="2018-02" db="EMBL/GenBank/DDBJ databases">
        <title>Comparative genomes isolates from brazilian mangrove.</title>
        <authorList>
            <person name="Araujo J.E."/>
            <person name="Taketani R.G."/>
            <person name="Silva M.C.P."/>
            <person name="Loureco M.V."/>
            <person name="Andreote F.D."/>
        </authorList>
    </citation>
    <scope>NUCLEOTIDE SEQUENCE [LARGE SCALE GENOMIC DNA]</scope>
    <source>
        <strain evidence="5 6">Nap-Phe MGV</strain>
    </source>
</reference>